<dbReference type="Pfam" id="PF00153">
    <property type="entry name" value="Mito_carr"/>
    <property type="match status" value="3"/>
</dbReference>
<evidence type="ECO:0000256" key="7">
    <source>
        <dbReference type="ARBA" id="ARBA00023128"/>
    </source>
</evidence>
<dbReference type="PANTHER" id="PTHR45624">
    <property type="entry name" value="MITOCHONDRIAL BASIC AMINO ACIDS TRANSPORTER-RELATED"/>
    <property type="match status" value="1"/>
</dbReference>
<dbReference type="EMBL" id="QKWP01001603">
    <property type="protein sequence ID" value="RIB07763.1"/>
    <property type="molecule type" value="Genomic_DNA"/>
</dbReference>
<protein>
    <submittedName>
        <fullName evidence="11">Mitochondrial carrier</fullName>
    </submittedName>
</protein>
<evidence type="ECO:0000256" key="9">
    <source>
        <dbReference type="PROSITE-ProRule" id="PRU00282"/>
    </source>
</evidence>
<evidence type="ECO:0000256" key="4">
    <source>
        <dbReference type="ARBA" id="ARBA00022692"/>
    </source>
</evidence>
<evidence type="ECO:0000313" key="11">
    <source>
        <dbReference type="EMBL" id="RIB07763.1"/>
    </source>
</evidence>
<proteinExistence type="inferred from homology"/>
<keyword evidence="6" id="KW-1133">Transmembrane helix</keyword>
<evidence type="ECO:0000256" key="3">
    <source>
        <dbReference type="ARBA" id="ARBA00022448"/>
    </source>
</evidence>
<dbReference type="GO" id="GO:1990575">
    <property type="term" value="P:mitochondrial L-ornithine transmembrane transport"/>
    <property type="evidence" value="ECO:0007669"/>
    <property type="project" value="TreeGrafter"/>
</dbReference>
<keyword evidence="7" id="KW-0496">Mitochondrion</keyword>
<reference evidence="11 12" key="1">
    <citation type="submission" date="2018-06" db="EMBL/GenBank/DDBJ databases">
        <title>Comparative genomics reveals the genomic features of Rhizophagus irregularis, R. cerebriforme, R. diaphanum and Gigaspora rosea, and their symbiotic lifestyle signature.</title>
        <authorList>
            <person name="Morin E."/>
            <person name="San Clemente H."/>
            <person name="Chen E.C.H."/>
            <person name="De La Providencia I."/>
            <person name="Hainaut M."/>
            <person name="Kuo A."/>
            <person name="Kohler A."/>
            <person name="Murat C."/>
            <person name="Tang N."/>
            <person name="Roy S."/>
            <person name="Loubradou J."/>
            <person name="Henrissat B."/>
            <person name="Grigoriev I.V."/>
            <person name="Corradi N."/>
            <person name="Roux C."/>
            <person name="Martin F.M."/>
        </authorList>
    </citation>
    <scope>NUCLEOTIDE SEQUENCE [LARGE SCALE GENOMIC DNA]</scope>
    <source>
        <strain evidence="11 12">DAOM 194757</strain>
    </source>
</reference>
<feature type="repeat" description="Solcar" evidence="9">
    <location>
        <begin position="142"/>
        <end position="247"/>
    </location>
</feature>
<comment type="subcellular location">
    <subcellularLocation>
        <location evidence="1">Mitochondrion membrane</location>
        <topology evidence="1">Multi-pass membrane protein</topology>
    </subcellularLocation>
</comment>
<dbReference type="GO" id="GO:0000064">
    <property type="term" value="F:L-ornithine transmembrane transporter activity"/>
    <property type="evidence" value="ECO:0007669"/>
    <property type="project" value="TreeGrafter"/>
</dbReference>
<dbReference type="InterPro" id="IPR050567">
    <property type="entry name" value="Mitochondrial_Carrier"/>
</dbReference>
<accession>A0A397UK75</accession>
<keyword evidence="5" id="KW-0677">Repeat</keyword>
<organism evidence="11 12">
    <name type="scientific">Gigaspora rosea</name>
    <dbReference type="NCBI Taxonomy" id="44941"/>
    <lineage>
        <taxon>Eukaryota</taxon>
        <taxon>Fungi</taxon>
        <taxon>Fungi incertae sedis</taxon>
        <taxon>Mucoromycota</taxon>
        <taxon>Glomeromycotina</taxon>
        <taxon>Glomeromycetes</taxon>
        <taxon>Diversisporales</taxon>
        <taxon>Gigasporaceae</taxon>
        <taxon>Gigaspora</taxon>
    </lineage>
</organism>
<evidence type="ECO:0000256" key="8">
    <source>
        <dbReference type="ARBA" id="ARBA00023136"/>
    </source>
</evidence>
<dbReference type="InterPro" id="IPR018108">
    <property type="entry name" value="MCP_transmembrane"/>
</dbReference>
<dbReference type="SUPFAM" id="SSF103506">
    <property type="entry name" value="Mitochondrial carrier"/>
    <property type="match status" value="1"/>
</dbReference>
<dbReference type="OrthoDB" id="2139348at2759"/>
<dbReference type="GO" id="GO:0031966">
    <property type="term" value="C:mitochondrial membrane"/>
    <property type="evidence" value="ECO:0007669"/>
    <property type="project" value="UniProtKB-SubCell"/>
</dbReference>
<feature type="repeat" description="Solcar" evidence="9">
    <location>
        <begin position="268"/>
        <end position="361"/>
    </location>
</feature>
<name>A0A397UK75_9GLOM</name>
<dbReference type="Proteomes" id="UP000266673">
    <property type="component" value="Unassembled WGS sequence"/>
</dbReference>
<keyword evidence="8 9" id="KW-0472">Membrane</keyword>
<keyword evidence="12" id="KW-1185">Reference proteome</keyword>
<evidence type="ECO:0000256" key="10">
    <source>
        <dbReference type="RuleBase" id="RU000488"/>
    </source>
</evidence>
<evidence type="ECO:0000256" key="5">
    <source>
        <dbReference type="ARBA" id="ARBA00022737"/>
    </source>
</evidence>
<evidence type="ECO:0000256" key="2">
    <source>
        <dbReference type="ARBA" id="ARBA00006375"/>
    </source>
</evidence>
<comment type="similarity">
    <text evidence="2 10">Belongs to the mitochondrial carrier (TC 2.A.29) family.</text>
</comment>
<evidence type="ECO:0000256" key="1">
    <source>
        <dbReference type="ARBA" id="ARBA00004225"/>
    </source>
</evidence>
<dbReference type="InterPro" id="IPR023395">
    <property type="entry name" value="MCP_dom_sf"/>
</dbReference>
<comment type="caution">
    <text evidence="11">The sequence shown here is derived from an EMBL/GenBank/DDBJ whole genome shotgun (WGS) entry which is preliminary data.</text>
</comment>
<gene>
    <name evidence="11" type="ORF">C2G38_2213464</name>
</gene>
<evidence type="ECO:0000256" key="6">
    <source>
        <dbReference type="ARBA" id="ARBA00022989"/>
    </source>
</evidence>
<dbReference type="Gene3D" id="1.50.40.10">
    <property type="entry name" value="Mitochondrial carrier domain"/>
    <property type="match status" value="2"/>
</dbReference>
<feature type="repeat" description="Solcar" evidence="9">
    <location>
        <begin position="30"/>
        <end position="117"/>
    </location>
</feature>
<dbReference type="AlphaFoldDB" id="A0A397UK75"/>
<evidence type="ECO:0000313" key="12">
    <source>
        <dbReference type="Proteomes" id="UP000266673"/>
    </source>
</evidence>
<sequence length="363" mass="40351">MEFTQETTSAITLGVPTQEEKLSQSYSKIDQGIKNVIFGSTAGMTGKLVEYPFDTVKTRLQAQPLDHKIFKGPLDCFKQTMSHEGLWGLYRGMSSPMVGAMLENAMLFLVYHHIQMVIKEYTTPAYKRHLLYNKNFADEISLDMGQLCIAGALSGAFASFVLTPVELIKCKLQVQETFTYNNNSSVVKGSNISTTSTPIYTGPLSVIKYTLKQHGITGLFRGHTGTFIRETGGGAIWFGTYEFVSKWFMNQRAKMMGIDKNSIKKTDLSPMRLMAAGACAGMAYNLLVFPADSVKSLMQTEEEMMQATGKMVNKRGFITIAKDLYRADGIPGFYRGCGITVARAAPSSAIIFMTYELLRQRFL</sequence>
<dbReference type="PROSITE" id="PS50920">
    <property type="entry name" value="SOLCAR"/>
    <property type="match status" value="3"/>
</dbReference>
<dbReference type="STRING" id="44941.A0A397UK75"/>
<keyword evidence="4 9" id="KW-0812">Transmembrane</keyword>
<dbReference type="PANTHER" id="PTHR45624:SF31">
    <property type="entry name" value="MITOCHONDRIAL ORNITHINE TRANSPORTER 1"/>
    <property type="match status" value="1"/>
</dbReference>
<keyword evidence="3 10" id="KW-0813">Transport</keyword>